<dbReference type="PANTHER" id="PTHR24220">
    <property type="entry name" value="IMPORT ATP-BINDING PROTEIN"/>
    <property type="match status" value="1"/>
</dbReference>
<dbReference type="Pfam" id="PF00005">
    <property type="entry name" value="ABC_tran"/>
    <property type="match status" value="1"/>
</dbReference>
<dbReference type="SUPFAM" id="SSF52540">
    <property type="entry name" value="P-loop containing nucleoside triphosphate hydrolases"/>
    <property type="match status" value="1"/>
</dbReference>
<keyword evidence="2" id="KW-0547">Nucleotide-binding</keyword>
<dbReference type="GO" id="GO:0022857">
    <property type="term" value="F:transmembrane transporter activity"/>
    <property type="evidence" value="ECO:0007669"/>
    <property type="project" value="TreeGrafter"/>
</dbReference>
<dbReference type="KEGG" id="wne:PIG85_06965"/>
<name>A0AB38XMK5_9ACTO</name>
<evidence type="ECO:0000313" key="6">
    <source>
        <dbReference type="Proteomes" id="UP001211044"/>
    </source>
</evidence>
<dbReference type="Proteomes" id="UP001211044">
    <property type="component" value="Chromosome"/>
</dbReference>
<dbReference type="PROSITE" id="PS00211">
    <property type="entry name" value="ABC_TRANSPORTER_1"/>
    <property type="match status" value="1"/>
</dbReference>
<evidence type="ECO:0000256" key="3">
    <source>
        <dbReference type="ARBA" id="ARBA00022840"/>
    </source>
</evidence>
<dbReference type="CDD" id="cd03255">
    <property type="entry name" value="ABC_MJ0796_LolCDE_FtsE"/>
    <property type="match status" value="1"/>
</dbReference>
<accession>A0AB38XMK5</accession>
<dbReference type="GO" id="GO:0005524">
    <property type="term" value="F:ATP binding"/>
    <property type="evidence" value="ECO:0007669"/>
    <property type="project" value="UniProtKB-KW"/>
</dbReference>
<proteinExistence type="predicted"/>
<dbReference type="SMART" id="SM00382">
    <property type="entry name" value="AAA"/>
    <property type="match status" value="1"/>
</dbReference>
<reference evidence="5" key="1">
    <citation type="submission" date="2023-01" db="EMBL/GenBank/DDBJ databases">
        <title>Comparative Genomic Analysis of the Clinically-Derived Winkia Strain NY0527 Provides Evidence into the Taxonomic Reassignment of Winkia neuii and Characterizes Their Virulence Traits.</title>
        <authorList>
            <person name="Cai X."/>
            <person name="Peng Y."/>
            <person name="Li M."/>
            <person name="Qiu Y."/>
            <person name="Wang Y."/>
            <person name="Xu L."/>
            <person name="Hou Q."/>
        </authorList>
    </citation>
    <scope>NUCLEOTIDE SEQUENCE</scope>
    <source>
        <strain evidence="5">NY0527</strain>
    </source>
</reference>
<gene>
    <name evidence="5" type="ORF">PIG85_06965</name>
</gene>
<dbReference type="InterPro" id="IPR003439">
    <property type="entry name" value="ABC_transporter-like_ATP-bd"/>
</dbReference>
<evidence type="ECO:0000256" key="2">
    <source>
        <dbReference type="ARBA" id="ARBA00022741"/>
    </source>
</evidence>
<dbReference type="InterPro" id="IPR015854">
    <property type="entry name" value="ABC_transpr_LolD-like"/>
</dbReference>
<protein>
    <submittedName>
        <fullName evidence="5">ABC transporter ATP-binding protein</fullName>
    </submittedName>
</protein>
<evidence type="ECO:0000259" key="4">
    <source>
        <dbReference type="PROSITE" id="PS50893"/>
    </source>
</evidence>
<dbReference type="GO" id="GO:0016887">
    <property type="term" value="F:ATP hydrolysis activity"/>
    <property type="evidence" value="ECO:0007669"/>
    <property type="project" value="InterPro"/>
</dbReference>
<evidence type="ECO:0000256" key="1">
    <source>
        <dbReference type="ARBA" id="ARBA00022448"/>
    </source>
</evidence>
<dbReference type="EMBL" id="CP116394">
    <property type="protein sequence ID" value="WCE45404.1"/>
    <property type="molecule type" value="Genomic_DNA"/>
</dbReference>
<feature type="domain" description="ABC transporter" evidence="4">
    <location>
        <begin position="3"/>
        <end position="225"/>
    </location>
</feature>
<dbReference type="PROSITE" id="PS50893">
    <property type="entry name" value="ABC_TRANSPORTER_2"/>
    <property type="match status" value="1"/>
</dbReference>
<dbReference type="InterPro" id="IPR017911">
    <property type="entry name" value="MacB-like_ATP-bd"/>
</dbReference>
<dbReference type="InterPro" id="IPR027417">
    <property type="entry name" value="P-loop_NTPase"/>
</dbReference>
<dbReference type="RefSeq" id="WP_004804621.1">
    <property type="nucleotide sequence ID" value="NZ_CP116394.1"/>
</dbReference>
<dbReference type="Gene3D" id="3.40.50.300">
    <property type="entry name" value="P-loop containing nucleotide triphosphate hydrolases"/>
    <property type="match status" value="1"/>
</dbReference>
<dbReference type="InterPro" id="IPR017871">
    <property type="entry name" value="ABC_transporter-like_CS"/>
</dbReference>
<sequence>MILEAKALSRSFVRRGKPFAAVDKVDLTIDEGEFVAIVGRSGNGKTTLLNLLTGILEPDTGTVHICGKDLAELTDREISHLRNKTVGYVTQQSSLLPSLTILQNVLLPAAMADKDEDEVLPRALELMKKLGIADLTLAMPSELSGGELRRVSIARALVNEPELIITDEPTGDLDSESTELVMNLLAEEAEQKHAVLMVTHDLEALNWAQSIYKIDRGRLTRSDSK</sequence>
<organism evidence="5 6">
    <name type="scientific">Winkia neuii subsp. anitrata</name>
    <dbReference type="NCBI Taxonomy" id="29318"/>
    <lineage>
        <taxon>Bacteria</taxon>
        <taxon>Bacillati</taxon>
        <taxon>Actinomycetota</taxon>
        <taxon>Actinomycetes</taxon>
        <taxon>Actinomycetales</taxon>
        <taxon>Actinomycetaceae</taxon>
        <taxon>Winkia</taxon>
    </lineage>
</organism>
<dbReference type="InterPro" id="IPR003593">
    <property type="entry name" value="AAA+_ATPase"/>
</dbReference>
<dbReference type="GO" id="GO:0005886">
    <property type="term" value="C:plasma membrane"/>
    <property type="evidence" value="ECO:0007669"/>
    <property type="project" value="TreeGrafter"/>
</dbReference>
<dbReference type="AlphaFoldDB" id="A0AB38XMK5"/>
<dbReference type="PANTHER" id="PTHR24220:SF662">
    <property type="entry name" value="ABC TRANSPORTER ATP-BINDING PROTEIN"/>
    <property type="match status" value="1"/>
</dbReference>
<keyword evidence="3 5" id="KW-0067">ATP-binding</keyword>
<keyword evidence="1" id="KW-0813">Transport</keyword>
<evidence type="ECO:0000313" key="5">
    <source>
        <dbReference type="EMBL" id="WCE45404.1"/>
    </source>
</evidence>